<reference evidence="7" key="1">
    <citation type="submission" date="2019-03" db="EMBL/GenBank/DDBJ databases">
        <title>Long read genome sequence of the mycoparasitic Pythium oligandrum ATCC 38472 isolated from sugarbeet rhizosphere.</title>
        <authorList>
            <person name="Gaulin E."/>
        </authorList>
    </citation>
    <scope>NUCLEOTIDE SEQUENCE</scope>
    <source>
        <strain evidence="7">ATCC 38472_TT</strain>
    </source>
</reference>
<proteinExistence type="inferred from homology"/>
<dbReference type="PANTHER" id="PTHR45024:SF2">
    <property type="entry name" value="SCP2 DOMAIN-CONTAINING PROTEIN"/>
    <property type="match status" value="1"/>
</dbReference>
<dbReference type="GO" id="GO:0005777">
    <property type="term" value="C:peroxisome"/>
    <property type="evidence" value="ECO:0007669"/>
    <property type="project" value="UniProtKB-SubCell"/>
</dbReference>
<dbReference type="InterPro" id="IPR036291">
    <property type="entry name" value="NAD(P)-bd_dom_sf"/>
</dbReference>
<dbReference type="EMBL" id="SPLM01000038">
    <property type="protein sequence ID" value="TMW65067.1"/>
    <property type="molecule type" value="Genomic_DNA"/>
</dbReference>
<dbReference type="InterPro" id="IPR051687">
    <property type="entry name" value="Peroxisomal_Beta-Oxidation"/>
</dbReference>
<dbReference type="SUPFAM" id="SSF55718">
    <property type="entry name" value="SCP-like"/>
    <property type="match status" value="1"/>
</dbReference>
<keyword evidence="8" id="KW-1185">Reference proteome</keyword>
<evidence type="ECO:0000313" key="8">
    <source>
        <dbReference type="Proteomes" id="UP000794436"/>
    </source>
</evidence>
<comment type="similarity">
    <text evidence="2 5">Belongs to the short-chain dehydrogenases/reductases (SDR) family.</text>
</comment>
<dbReference type="InterPro" id="IPR002347">
    <property type="entry name" value="SDR_fam"/>
</dbReference>
<organism evidence="7 8">
    <name type="scientific">Pythium oligandrum</name>
    <name type="common">Mycoparasitic fungus</name>
    <dbReference type="NCBI Taxonomy" id="41045"/>
    <lineage>
        <taxon>Eukaryota</taxon>
        <taxon>Sar</taxon>
        <taxon>Stramenopiles</taxon>
        <taxon>Oomycota</taxon>
        <taxon>Peronosporomycetes</taxon>
        <taxon>Pythiales</taxon>
        <taxon>Pythiaceae</taxon>
        <taxon>Pythium</taxon>
    </lineage>
</organism>
<name>A0A8K1CMH3_PYTOL</name>
<dbReference type="Pfam" id="PF00106">
    <property type="entry name" value="adh_short"/>
    <property type="match status" value="1"/>
</dbReference>
<dbReference type="Pfam" id="PF02036">
    <property type="entry name" value="SCP2"/>
    <property type="match status" value="1"/>
</dbReference>
<dbReference type="InterPro" id="IPR057326">
    <property type="entry name" value="KR_dom"/>
</dbReference>
<dbReference type="Proteomes" id="UP000794436">
    <property type="component" value="Unassembled WGS sequence"/>
</dbReference>
<dbReference type="SMART" id="SM00822">
    <property type="entry name" value="PKS_KR"/>
    <property type="match status" value="1"/>
</dbReference>
<evidence type="ECO:0000256" key="5">
    <source>
        <dbReference type="RuleBase" id="RU000363"/>
    </source>
</evidence>
<dbReference type="SUPFAM" id="SSF51735">
    <property type="entry name" value="NAD(P)-binding Rossmann-fold domains"/>
    <property type="match status" value="1"/>
</dbReference>
<dbReference type="OrthoDB" id="3592703at2759"/>
<evidence type="ECO:0000256" key="4">
    <source>
        <dbReference type="ARBA" id="ARBA00023140"/>
    </source>
</evidence>
<evidence type="ECO:0000259" key="6">
    <source>
        <dbReference type="SMART" id="SM00822"/>
    </source>
</evidence>
<comment type="caution">
    <text evidence="7">The sequence shown here is derived from an EMBL/GenBank/DDBJ whole genome shotgun (WGS) entry which is preliminary data.</text>
</comment>
<dbReference type="InterPro" id="IPR003033">
    <property type="entry name" value="SCP2_sterol-bd_dom"/>
</dbReference>
<feature type="domain" description="Ketoreductase" evidence="6">
    <location>
        <begin position="13"/>
        <end position="194"/>
    </location>
</feature>
<evidence type="ECO:0000256" key="1">
    <source>
        <dbReference type="ARBA" id="ARBA00004275"/>
    </source>
</evidence>
<dbReference type="InterPro" id="IPR036527">
    <property type="entry name" value="SCP2_sterol-bd_dom_sf"/>
</dbReference>
<evidence type="ECO:0000313" key="7">
    <source>
        <dbReference type="EMBL" id="TMW65067.1"/>
    </source>
</evidence>
<gene>
    <name evidence="7" type="ORF">Poli38472_009234</name>
</gene>
<keyword evidence="4" id="KW-0576">Peroxisome</keyword>
<keyword evidence="3" id="KW-0560">Oxidoreductase</keyword>
<dbReference type="Gene3D" id="3.30.1050.10">
    <property type="entry name" value="SCP2 sterol-binding domain"/>
    <property type="match status" value="1"/>
</dbReference>
<comment type="subcellular location">
    <subcellularLocation>
        <location evidence="1">Peroxisome</location>
    </subcellularLocation>
</comment>
<sequence length="422" mass="46608">MKTLEFGQGENAHVAIITGAARGLGKAWAIALAARGVRVVANDNDQDHSLVDKVVDVIKSRGGIAVADYHCATEGAKLVDAVVKRFGRVDILINNATVIRDGSFRKIMLENWDAVYRSSVLGTFAVTQAVWPLMRKQKYGRIINCTSGAGLYGNFGQVNYATMKMALVGFTTALNREGVKYNIQVNAVSPVAGTRLTQPVMPKDVHDALKPELTSPILVYLCHPSCQEAGSLFELGGGWVGKLRLQRTHGVGFPTDVTSFTPELVAEHWKDIVDFSRVTHPSTTQESFEPMMRNITSPPTSLVTSRSQECSEVFNRLRSTLESEGPALAKQISGVTEWHISNETWTVWLLNGKGSVIEGKDSRYTPDLYIDMDEESFMELATGRLRIQQALIRKKLRIHGNMKLAMKLQPFADLLQRPHAKL</sequence>
<dbReference type="PRINTS" id="PR00080">
    <property type="entry name" value="SDRFAMILY"/>
</dbReference>
<dbReference type="Gene3D" id="3.40.50.720">
    <property type="entry name" value="NAD(P)-binding Rossmann-like Domain"/>
    <property type="match status" value="1"/>
</dbReference>
<dbReference type="Gene3D" id="1.10.287.4290">
    <property type="match status" value="1"/>
</dbReference>
<evidence type="ECO:0000256" key="2">
    <source>
        <dbReference type="ARBA" id="ARBA00006484"/>
    </source>
</evidence>
<dbReference type="GO" id="GO:0016491">
    <property type="term" value="F:oxidoreductase activity"/>
    <property type="evidence" value="ECO:0007669"/>
    <property type="project" value="UniProtKB-KW"/>
</dbReference>
<dbReference type="PRINTS" id="PR00081">
    <property type="entry name" value="GDHRDH"/>
</dbReference>
<protein>
    <recommendedName>
        <fullName evidence="6">Ketoreductase domain-containing protein</fullName>
    </recommendedName>
</protein>
<evidence type="ECO:0000256" key="3">
    <source>
        <dbReference type="ARBA" id="ARBA00023002"/>
    </source>
</evidence>
<accession>A0A8K1CMH3</accession>
<dbReference type="PANTHER" id="PTHR45024">
    <property type="entry name" value="DEHYDROGENASES, SHORT CHAIN"/>
    <property type="match status" value="1"/>
</dbReference>
<dbReference type="AlphaFoldDB" id="A0A8K1CMH3"/>